<dbReference type="SUPFAM" id="SSF48498">
    <property type="entry name" value="Tetracyclin repressor-like, C-terminal domain"/>
    <property type="match status" value="1"/>
</dbReference>
<comment type="caution">
    <text evidence="5">The sequence shown here is derived from an EMBL/GenBank/DDBJ whole genome shotgun (WGS) entry which is preliminary data.</text>
</comment>
<evidence type="ECO:0000256" key="2">
    <source>
        <dbReference type="PROSITE-ProRule" id="PRU00335"/>
    </source>
</evidence>
<evidence type="ECO:0000313" key="5">
    <source>
        <dbReference type="EMBL" id="PLR28195.1"/>
    </source>
</evidence>
<dbReference type="EMBL" id="PJRS01000010">
    <property type="protein sequence ID" value="PLR28195.1"/>
    <property type="molecule type" value="Genomic_DNA"/>
</dbReference>
<dbReference type="PANTHER" id="PTHR30055:SF200">
    <property type="entry name" value="HTH-TYPE TRANSCRIPTIONAL REPRESSOR BDCR"/>
    <property type="match status" value="1"/>
</dbReference>
<dbReference type="Pfam" id="PF00440">
    <property type="entry name" value="TetR_N"/>
    <property type="match status" value="1"/>
</dbReference>
<dbReference type="SUPFAM" id="SSF46689">
    <property type="entry name" value="Homeodomain-like"/>
    <property type="match status" value="1"/>
</dbReference>
<sequence>MAARKSGEVGSGELGAGTACAPDGPPASKRPARDRIFETARELFYQHGIRAVGVEAIAAEAEATKMTLYRNFPSKDELVAEVLREQEREYWAWWDGVTACCCTDPRAQLEAIFDAFETKACDMNVHGCPLSNAAIELHEENHPAQQVSVNYKRSLHGRLIDLCRRGGTTDDELADALMLLMEGAYTARVTLGADGPARSVARAARSLIRVHLGER</sequence>
<dbReference type="InterPro" id="IPR036271">
    <property type="entry name" value="Tet_transcr_reg_TetR-rel_C_sf"/>
</dbReference>
<accession>A0A2N5DQB1</accession>
<feature type="domain" description="HTH tetR-type" evidence="4">
    <location>
        <begin position="30"/>
        <end position="90"/>
    </location>
</feature>
<evidence type="ECO:0000256" key="1">
    <source>
        <dbReference type="ARBA" id="ARBA00023125"/>
    </source>
</evidence>
<dbReference type="PRINTS" id="PR00455">
    <property type="entry name" value="HTHTETR"/>
</dbReference>
<dbReference type="RefSeq" id="WP_101716748.1">
    <property type="nucleotide sequence ID" value="NZ_PJRS01000010.1"/>
</dbReference>
<dbReference type="InterPro" id="IPR050109">
    <property type="entry name" value="HTH-type_TetR-like_transc_reg"/>
</dbReference>
<keyword evidence="6" id="KW-1185">Reference proteome</keyword>
<dbReference type="PROSITE" id="PS50977">
    <property type="entry name" value="HTH_TETR_2"/>
    <property type="match status" value="1"/>
</dbReference>
<reference evidence="5 6" key="1">
    <citation type="submission" date="2017-12" db="EMBL/GenBank/DDBJ databases">
        <title>The genome sequence of Caulobacter sp. 410.</title>
        <authorList>
            <person name="Gao J."/>
            <person name="Mao X."/>
            <person name="Sun J."/>
        </authorList>
    </citation>
    <scope>NUCLEOTIDE SEQUENCE [LARGE SCALE GENOMIC DNA]</scope>
    <source>
        <strain evidence="5 6">410</strain>
    </source>
</reference>
<dbReference type="InterPro" id="IPR009057">
    <property type="entry name" value="Homeodomain-like_sf"/>
</dbReference>
<keyword evidence="1 2" id="KW-0238">DNA-binding</keyword>
<dbReference type="Gene3D" id="1.10.357.10">
    <property type="entry name" value="Tetracycline Repressor, domain 2"/>
    <property type="match status" value="1"/>
</dbReference>
<evidence type="ECO:0000256" key="3">
    <source>
        <dbReference type="SAM" id="MobiDB-lite"/>
    </source>
</evidence>
<dbReference type="PANTHER" id="PTHR30055">
    <property type="entry name" value="HTH-TYPE TRANSCRIPTIONAL REGULATOR RUTR"/>
    <property type="match status" value="1"/>
</dbReference>
<organism evidence="5 6">
    <name type="scientific">Caulobacter zeae</name>
    <dbReference type="NCBI Taxonomy" id="2055137"/>
    <lineage>
        <taxon>Bacteria</taxon>
        <taxon>Pseudomonadati</taxon>
        <taxon>Pseudomonadota</taxon>
        <taxon>Alphaproteobacteria</taxon>
        <taxon>Caulobacterales</taxon>
        <taxon>Caulobacteraceae</taxon>
        <taxon>Caulobacter</taxon>
    </lineage>
</organism>
<feature type="DNA-binding region" description="H-T-H motif" evidence="2">
    <location>
        <begin position="53"/>
        <end position="72"/>
    </location>
</feature>
<dbReference type="InterPro" id="IPR001647">
    <property type="entry name" value="HTH_TetR"/>
</dbReference>
<evidence type="ECO:0000313" key="6">
    <source>
        <dbReference type="Proteomes" id="UP000234479"/>
    </source>
</evidence>
<feature type="region of interest" description="Disordered" evidence="3">
    <location>
        <begin position="1"/>
        <end position="31"/>
    </location>
</feature>
<name>A0A2N5DQB1_9CAUL</name>
<evidence type="ECO:0000259" key="4">
    <source>
        <dbReference type="PROSITE" id="PS50977"/>
    </source>
</evidence>
<dbReference type="OrthoDB" id="9787680at2"/>
<dbReference type="Proteomes" id="UP000234479">
    <property type="component" value="Unassembled WGS sequence"/>
</dbReference>
<gene>
    <name evidence="5" type="ORF">SGCZBJ_04110</name>
</gene>
<dbReference type="GO" id="GO:0003700">
    <property type="term" value="F:DNA-binding transcription factor activity"/>
    <property type="evidence" value="ECO:0007669"/>
    <property type="project" value="TreeGrafter"/>
</dbReference>
<protein>
    <submittedName>
        <fullName evidence="5">TetR family transcriptional regulator</fullName>
    </submittedName>
</protein>
<dbReference type="GO" id="GO:0000976">
    <property type="term" value="F:transcription cis-regulatory region binding"/>
    <property type="evidence" value="ECO:0007669"/>
    <property type="project" value="TreeGrafter"/>
</dbReference>
<proteinExistence type="predicted"/>
<dbReference type="AlphaFoldDB" id="A0A2N5DQB1"/>